<dbReference type="InterPro" id="IPR052216">
    <property type="entry name" value="CRISPR_Csm3_endoribonuclease"/>
</dbReference>
<keyword evidence="1" id="KW-0051">Antiviral defense</keyword>
<dbReference type="PANTHER" id="PTHR35579">
    <property type="entry name" value="CRISPR SYSTEM CMS ENDORIBONUCLEASE CSM3"/>
    <property type="match status" value="1"/>
</dbReference>
<dbReference type="PANTHER" id="PTHR35579:SF3">
    <property type="entry name" value="CRISPR SYSTEM CMS ENDORIBONUCLEASE CSM3"/>
    <property type="match status" value="1"/>
</dbReference>
<protein>
    <recommendedName>
        <fullName evidence="2">CRISPR type III-associated protein domain-containing protein</fullName>
    </recommendedName>
</protein>
<reference evidence="3" key="1">
    <citation type="journal article" date="2020" name="mSystems">
        <title>Genome- and Community-Level Interaction Insights into Carbon Utilization and Element Cycling Functions of Hydrothermarchaeota in Hydrothermal Sediment.</title>
        <authorList>
            <person name="Zhou Z."/>
            <person name="Liu Y."/>
            <person name="Xu W."/>
            <person name="Pan J."/>
            <person name="Luo Z.H."/>
            <person name="Li M."/>
        </authorList>
    </citation>
    <scope>NUCLEOTIDE SEQUENCE [LARGE SCALE GENOMIC DNA]</scope>
    <source>
        <strain evidence="3">SpSt-477</strain>
    </source>
</reference>
<dbReference type="EMBL" id="DSUH01000074">
    <property type="protein sequence ID" value="HGU31919.1"/>
    <property type="molecule type" value="Genomic_DNA"/>
</dbReference>
<evidence type="ECO:0000259" key="2">
    <source>
        <dbReference type="Pfam" id="PF03787"/>
    </source>
</evidence>
<name>A0A7C4MS48_9BACT</name>
<evidence type="ECO:0000256" key="1">
    <source>
        <dbReference type="ARBA" id="ARBA00023118"/>
    </source>
</evidence>
<feature type="domain" description="CRISPR type III-associated protein" evidence="2">
    <location>
        <begin position="86"/>
        <end position="301"/>
    </location>
</feature>
<sequence length="398" mass="44165">MAMRCADWWIYVPRVRTGHFGKRSGSESRFFKPRSLEELSTEATISTRRSVAGCGLGKRIGQGAIGFGRRRLMLKRLLHRAVVDMTIEPLDPILIKSGQPTVSGADMTFVTTYRFGKPVPYLPGSSLKGVIRSYGEMICRSLRPHPVPVCLPYLKPGEENNGEAHQASCGLRIEQYLKDKNKDAISSAVAYKLYCPACRTFGAHQFIGRLSTSDANLVETNGSLVFLLEKRDGVAIDRLTGGAASGAKYDLEVLTKGIFETRIEIQNYERWQLGLLGLILRDMEEGLVRIGMGKSRGLGRIGVKLKAFKIISYGHPMNELQGLAARCSEEENTRYGLIAETAPGAPLPEGNREGLRFVHDISETWKTVLEPAVQDLASYIQTVPWPTQIDRFTEERTG</sequence>
<dbReference type="Pfam" id="PF03787">
    <property type="entry name" value="RAMPs"/>
    <property type="match status" value="1"/>
</dbReference>
<dbReference type="AlphaFoldDB" id="A0A7C4MS48"/>
<organism evidence="3">
    <name type="scientific">Desulfatirhabdium butyrativorans</name>
    <dbReference type="NCBI Taxonomy" id="340467"/>
    <lineage>
        <taxon>Bacteria</taxon>
        <taxon>Pseudomonadati</taxon>
        <taxon>Thermodesulfobacteriota</taxon>
        <taxon>Desulfobacteria</taxon>
        <taxon>Desulfobacterales</taxon>
        <taxon>Desulfatirhabdiaceae</taxon>
        <taxon>Desulfatirhabdium</taxon>
    </lineage>
</organism>
<proteinExistence type="predicted"/>
<dbReference type="GO" id="GO:0051607">
    <property type="term" value="P:defense response to virus"/>
    <property type="evidence" value="ECO:0007669"/>
    <property type="project" value="UniProtKB-KW"/>
</dbReference>
<comment type="caution">
    <text evidence="3">The sequence shown here is derived from an EMBL/GenBank/DDBJ whole genome shotgun (WGS) entry which is preliminary data.</text>
</comment>
<gene>
    <name evidence="3" type="ORF">ENS29_03570</name>
</gene>
<accession>A0A7C4MS48</accession>
<dbReference type="InterPro" id="IPR005537">
    <property type="entry name" value="RAMP_III_fam"/>
</dbReference>
<evidence type="ECO:0000313" key="3">
    <source>
        <dbReference type="EMBL" id="HGU31919.1"/>
    </source>
</evidence>